<protein>
    <submittedName>
        <fullName evidence="1">Uncharacterized protein</fullName>
    </submittedName>
</protein>
<organism evidence="1">
    <name type="scientific">uncultured Caudovirales phage</name>
    <dbReference type="NCBI Taxonomy" id="2100421"/>
    <lineage>
        <taxon>Viruses</taxon>
        <taxon>Duplodnaviria</taxon>
        <taxon>Heunggongvirae</taxon>
        <taxon>Uroviricota</taxon>
        <taxon>Caudoviricetes</taxon>
        <taxon>Peduoviridae</taxon>
        <taxon>Maltschvirus</taxon>
        <taxon>Maltschvirus maltsch</taxon>
    </lineage>
</organism>
<reference evidence="1" key="1">
    <citation type="submission" date="2020-05" db="EMBL/GenBank/DDBJ databases">
        <authorList>
            <person name="Chiriac C."/>
            <person name="Salcher M."/>
            <person name="Ghai R."/>
            <person name="Kavagutti S V."/>
        </authorList>
    </citation>
    <scope>NUCLEOTIDE SEQUENCE</scope>
</reference>
<accession>A0A6J7WMW9</accession>
<evidence type="ECO:0000313" key="1">
    <source>
        <dbReference type="EMBL" id="CAB5217975.1"/>
    </source>
</evidence>
<proteinExistence type="predicted"/>
<dbReference type="EMBL" id="LR798248">
    <property type="protein sequence ID" value="CAB5217975.1"/>
    <property type="molecule type" value="Genomic_DNA"/>
</dbReference>
<name>A0A6J7WMW9_9CAUD</name>
<gene>
    <name evidence="1" type="ORF">UFOVP208_34</name>
</gene>
<sequence length="719" mass="77539">MRIALSVLLSLCFLVSFGQNDTTKYFKSVDYGWSYKRLYAREALVLPYDTIVNKLGFVGLNGKLYTGNGIKWTLVSGTSIDTNRFVKYVDTASMLSAYAKSIQLSTKLNISDTASMLSAYAKTTQLSLKLNSVDTASLSNRINLKIDSLKKSNDSVYAYKNGIKTFQFKDSIGGGSGGSTDTTSLSNRINQRVKYTDTSAMLLPYVNNANYGLTKSGQILSVDTSKISTLYQTNRKLNITDTANKWVGSVTGLNDSTIRVVKDGTTTDIVIKPTTTVTNATRLITNVYNKSGATITKGSVVYIDGAHSSNLPTIALAKADAEPTSAYTYGLVETDIANNNSGIVIQNGTITNLNLPTSSYTDGQTLYLSPTIAGGYTTTKPLAPYHYVAIGTITRAHSTFGTIQVAIRNGFQLDEMSDVKVALVPIDSTILQFSRVDSLWHDVNPTTAMGNRFVKTSDSAAMLLPYLRKVDTSTLSNRINLKLNISDTSVFQRKSDSTTYQTKYRSDTARTNIYSGISSKLNTSDSAIYYSKYRSDTSRINIYSGISSKLNITDTSVFQRRSLASYTFIANNTTGTANGTIQTFKDSGQKVYSGTITWSGTTAPSGTTNHTYRWSQIGKLVTLRINLSYSVAGVGVLSASCPIPSDVPVPEIPTGFNASTAIISLGVGGLGGSTISYGVSTTPPGACTFRATATGYELVIIRASGSWATGWAIVQYFAQ</sequence>